<accession>A0A7R8Z648</accession>
<reference evidence="1" key="1">
    <citation type="submission" date="2020-11" db="EMBL/GenBank/DDBJ databases">
        <authorList>
            <person name="Tran Van P."/>
        </authorList>
    </citation>
    <scope>NUCLEOTIDE SEQUENCE</scope>
</reference>
<evidence type="ECO:0000313" key="1">
    <source>
        <dbReference type="EMBL" id="CAD7195337.1"/>
    </source>
</evidence>
<dbReference type="Gene3D" id="3.30.70.100">
    <property type="match status" value="1"/>
</dbReference>
<dbReference type="InterPro" id="IPR055308">
    <property type="entry name" value="TEX47-like"/>
</dbReference>
<dbReference type="EMBL" id="OA564716">
    <property type="protein sequence ID" value="CAD7195337.1"/>
    <property type="molecule type" value="Genomic_DNA"/>
</dbReference>
<organism evidence="1">
    <name type="scientific">Timema douglasi</name>
    <name type="common">Walking stick</name>
    <dbReference type="NCBI Taxonomy" id="61478"/>
    <lineage>
        <taxon>Eukaryota</taxon>
        <taxon>Metazoa</taxon>
        <taxon>Ecdysozoa</taxon>
        <taxon>Arthropoda</taxon>
        <taxon>Hexapoda</taxon>
        <taxon>Insecta</taxon>
        <taxon>Pterygota</taxon>
        <taxon>Neoptera</taxon>
        <taxon>Polyneoptera</taxon>
        <taxon>Phasmatodea</taxon>
        <taxon>Timematodea</taxon>
        <taxon>Timematoidea</taxon>
        <taxon>Timematidae</taxon>
        <taxon>Timema</taxon>
    </lineage>
</organism>
<sequence length="315" mass="36453">MYWTNHLCCFQRTYLHRLTYIGEHHLPLSGRENIISCFEKDIKLINEEYCDEKLTGMLLCYSSQFVHVLEGSEEVLLKHVRNTIQEVDKDKEEVSKSTNEKPRARKLGTMKILTVSHHVNQRFLSRWSGATARPPRLLGKISPESNTEETQIHLRNCLNKMLRLAGFMHHHPTLTLNSALKQLSDRAPDLLPEHPLLEFLLGSKTLMDLQTFIDLPDRLLAETDTYQGSMQKTLNKVLRSKILTKAPVKLLQDVLNKKGLKRTCRLKADRPVRRFTDFVRLLLHTRTVSDSKGKQKHWRAEPIIAAGGAHYEHRL</sequence>
<name>A0A7R8Z648_TIMDO</name>
<dbReference type="Pfam" id="PF24787">
    <property type="entry name" value="TEX47"/>
    <property type="match status" value="1"/>
</dbReference>
<dbReference type="AlphaFoldDB" id="A0A7R8Z648"/>
<gene>
    <name evidence="1" type="ORF">TDIB3V08_LOCUS1726</name>
</gene>
<dbReference type="PANTHER" id="PTHR34035">
    <property type="entry name" value="TESTIS-EXPRESSED PROTEIN 47"/>
    <property type="match status" value="1"/>
</dbReference>
<proteinExistence type="predicted"/>
<dbReference type="PANTHER" id="PTHR34035:SF1">
    <property type="entry name" value="TESTIS-EXPRESSED PROTEIN 47"/>
    <property type="match status" value="1"/>
</dbReference>
<protein>
    <submittedName>
        <fullName evidence="1">Uncharacterized protein</fullName>
    </submittedName>
</protein>